<dbReference type="Gene3D" id="1.10.405.10">
    <property type="entry name" value="Guanine Nucleotide Dissociation Inhibitor, domain 1"/>
    <property type="match status" value="1"/>
</dbReference>
<dbReference type="GO" id="GO:0005968">
    <property type="term" value="C:Rab-protein geranylgeranyltransferase complex"/>
    <property type="evidence" value="ECO:0007669"/>
    <property type="project" value="TreeGrafter"/>
</dbReference>
<dbReference type="OrthoDB" id="9446342at2759"/>
<reference evidence="3" key="1">
    <citation type="journal article" date="2014" name="Proc. Natl. Acad. Sci. U.S.A.">
        <title>Extensive sampling of basidiomycete genomes demonstrates inadequacy of the white-rot/brown-rot paradigm for wood decay fungi.</title>
        <authorList>
            <person name="Riley R."/>
            <person name="Salamov A.A."/>
            <person name="Brown D.W."/>
            <person name="Nagy L.G."/>
            <person name="Floudas D."/>
            <person name="Held B.W."/>
            <person name="Levasseur A."/>
            <person name="Lombard V."/>
            <person name="Morin E."/>
            <person name="Otillar R."/>
            <person name="Lindquist E.A."/>
            <person name="Sun H."/>
            <person name="LaButti K.M."/>
            <person name="Schmutz J."/>
            <person name="Jabbour D."/>
            <person name="Luo H."/>
            <person name="Baker S.E."/>
            <person name="Pisabarro A.G."/>
            <person name="Walton J.D."/>
            <person name="Blanchette R.A."/>
            <person name="Henrissat B."/>
            <person name="Martin F."/>
            <person name="Cullen D."/>
            <person name="Hibbett D.S."/>
            <person name="Grigoriev I.V."/>
        </authorList>
    </citation>
    <scope>NUCLEOTIDE SEQUENCE [LARGE SCALE GENOMIC DNA]</scope>
    <source>
        <strain evidence="3">MUCL 33604</strain>
    </source>
</reference>
<dbReference type="GO" id="GO:0005829">
    <property type="term" value="C:cytosol"/>
    <property type="evidence" value="ECO:0007669"/>
    <property type="project" value="TreeGrafter"/>
</dbReference>
<dbReference type="InterPro" id="IPR036188">
    <property type="entry name" value="FAD/NAD-bd_sf"/>
</dbReference>
<dbReference type="EMBL" id="KL197709">
    <property type="protein sequence ID" value="KDQ65124.1"/>
    <property type="molecule type" value="Genomic_DNA"/>
</dbReference>
<dbReference type="PRINTS" id="PR00891">
    <property type="entry name" value="RABGDIREP"/>
</dbReference>
<evidence type="ECO:0000313" key="2">
    <source>
        <dbReference type="EMBL" id="KDQ65124.1"/>
    </source>
</evidence>
<dbReference type="PANTHER" id="PTHR11787">
    <property type="entry name" value="RAB GDP-DISSOCIATION INHIBITOR"/>
    <property type="match status" value="1"/>
</dbReference>
<organism evidence="2 3">
    <name type="scientific">Jaapia argillacea MUCL 33604</name>
    <dbReference type="NCBI Taxonomy" id="933084"/>
    <lineage>
        <taxon>Eukaryota</taxon>
        <taxon>Fungi</taxon>
        <taxon>Dikarya</taxon>
        <taxon>Basidiomycota</taxon>
        <taxon>Agaricomycotina</taxon>
        <taxon>Agaricomycetes</taxon>
        <taxon>Agaricomycetidae</taxon>
        <taxon>Jaapiales</taxon>
        <taxon>Jaapiaceae</taxon>
        <taxon>Jaapia</taxon>
    </lineage>
</organism>
<protein>
    <recommendedName>
        <fullName evidence="4">Rab proteins geranylgeranyltransferase</fullName>
    </recommendedName>
</protein>
<dbReference type="InParanoid" id="A0A067QDU9"/>
<sequence length="563" mass="59955">MASHYDVIVIGTGLTESITAAALSKAGFTVAHIDENLYYGGDEASLDLDDLDQWAKKRSAASDKPLSSPYLQAQAEKFVSISAVASPPPHSRQYSVSLLPSLIPSTGPFIASLIASGVSRYGGYKLLERVAIYHSAGLVKNVPGSKEDVFKSKDLSLVEKRRLMRFLLFAAGDFAGSKELQGHEDAPFIDFLRTTFSLSMDVATAITYALAFCSAASDPTLPALTRIHHYLRSSGRYGNSPFLVGHYGGAGEIVQGFCRVSAVVGGVCILARNILSIKQSPPPEGHPQPTYVVELEGFDEPLTSRLIISAPDYTPFLSNGTSQDNTHSSPPPFSSRRVARGVIVIDHPIYFPFLAPPSSDSDPIVGASVSTESMITPVDTAVLVFPPSFLPDGSSTTAAHAFITGAGSMSAPVGIVNISLPLDGAGSSPPDAKAILTPYVNATMALTKRPSSGDVVSDPIFTLFYIQNQLLPSNSENEVTPPLPDLETCFTTPPISPTLSECADSAAMNAEKLFWKAVNALKGHPTHTPGQGEEIPEGQDLVEIESFWPPLETIVDDEGDESW</sequence>
<dbReference type="STRING" id="933084.A0A067QDU9"/>
<accession>A0A067QDU9</accession>
<dbReference type="GO" id="GO:0016192">
    <property type="term" value="P:vesicle-mediated transport"/>
    <property type="evidence" value="ECO:0007669"/>
    <property type="project" value="TreeGrafter"/>
</dbReference>
<dbReference type="GO" id="GO:0005092">
    <property type="term" value="F:GDP-dissociation inhibitor activity"/>
    <property type="evidence" value="ECO:0007669"/>
    <property type="project" value="InterPro"/>
</dbReference>
<dbReference type="Pfam" id="PF00996">
    <property type="entry name" value="GDI"/>
    <property type="match status" value="1"/>
</dbReference>
<evidence type="ECO:0000313" key="3">
    <source>
        <dbReference type="Proteomes" id="UP000027265"/>
    </source>
</evidence>
<gene>
    <name evidence="2" type="ORF">JAAARDRAFT_188375</name>
</gene>
<evidence type="ECO:0000256" key="1">
    <source>
        <dbReference type="ARBA" id="ARBA00005593"/>
    </source>
</evidence>
<name>A0A067QDU9_9AGAM</name>
<keyword evidence="3" id="KW-1185">Reference proteome</keyword>
<dbReference type="HOGENOM" id="CLU_021695_3_0_1"/>
<dbReference type="SUPFAM" id="SSF51905">
    <property type="entry name" value="FAD/NAD(P)-binding domain"/>
    <property type="match status" value="1"/>
</dbReference>
<proteinExistence type="inferred from homology"/>
<dbReference type="InterPro" id="IPR018203">
    <property type="entry name" value="GDP_dissociation_inhibitor"/>
</dbReference>
<dbReference type="AlphaFoldDB" id="A0A067QDU9"/>
<dbReference type="GO" id="GO:0007264">
    <property type="term" value="P:small GTPase-mediated signal transduction"/>
    <property type="evidence" value="ECO:0007669"/>
    <property type="project" value="InterPro"/>
</dbReference>
<evidence type="ECO:0008006" key="4">
    <source>
        <dbReference type="Google" id="ProtNLM"/>
    </source>
</evidence>
<dbReference type="Gene3D" id="3.50.50.60">
    <property type="entry name" value="FAD/NAD(P)-binding domain"/>
    <property type="match status" value="1"/>
</dbReference>
<dbReference type="Proteomes" id="UP000027265">
    <property type="component" value="Unassembled WGS sequence"/>
</dbReference>
<dbReference type="PANTHER" id="PTHR11787:SF4">
    <property type="entry name" value="CHM, RAB ESCORT PROTEIN 1"/>
    <property type="match status" value="1"/>
</dbReference>
<dbReference type="GO" id="GO:0005634">
    <property type="term" value="C:nucleus"/>
    <property type="evidence" value="ECO:0007669"/>
    <property type="project" value="TreeGrafter"/>
</dbReference>
<comment type="similarity">
    <text evidence="1">Belongs to the Rab GDI family.</text>
</comment>